<evidence type="ECO:0000313" key="7">
    <source>
        <dbReference type="Proteomes" id="UP000005632"/>
    </source>
</evidence>
<evidence type="ECO:0000256" key="5">
    <source>
        <dbReference type="SAM" id="Phobius"/>
    </source>
</evidence>
<keyword evidence="3 5" id="KW-1133">Transmembrane helix</keyword>
<dbReference type="PANTHER" id="PTHR37306:SF1">
    <property type="entry name" value="COLICIN V PRODUCTION PROTEIN"/>
    <property type="match status" value="1"/>
</dbReference>
<dbReference type="HOGENOM" id="CLU_1531584_0_0_12"/>
<feature type="transmembrane region" description="Helical" evidence="5">
    <location>
        <begin position="43"/>
        <end position="63"/>
    </location>
</feature>
<evidence type="ECO:0000256" key="3">
    <source>
        <dbReference type="ARBA" id="ARBA00022989"/>
    </source>
</evidence>
<keyword evidence="7" id="KW-1185">Reference proteome</keyword>
<keyword evidence="2 5" id="KW-0812">Transmembrane</keyword>
<feature type="transmembrane region" description="Helical" evidence="5">
    <location>
        <begin position="12"/>
        <end position="36"/>
    </location>
</feature>
<dbReference type="InterPro" id="IPR003825">
    <property type="entry name" value="Colicin-V_CvpA"/>
</dbReference>
<accession>G8QXA9</accession>
<organism evidence="6 7">
    <name type="scientific">Sphaerochaeta pleomorpha (strain ATCC BAA-1885 / DSM 22778 / Grapes)</name>
    <dbReference type="NCBI Taxonomy" id="158190"/>
    <lineage>
        <taxon>Bacteria</taxon>
        <taxon>Pseudomonadati</taxon>
        <taxon>Spirochaetota</taxon>
        <taxon>Spirochaetia</taxon>
        <taxon>Spirochaetales</taxon>
        <taxon>Sphaerochaetaceae</taxon>
        <taxon>Sphaerochaeta</taxon>
    </lineage>
</organism>
<dbReference type="eggNOG" id="COG1286">
    <property type="taxonomic scope" value="Bacteria"/>
</dbReference>
<keyword evidence="4 5" id="KW-0472">Membrane</keyword>
<proteinExistence type="predicted"/>
<reference evidence="6 7" key="1">
    <citation type="submission" date="2011-11" db="EMBL/GenBank/DDBJ databases">
        <title>Complete sequence of Spirochaeta sp. grapes.</title>
        <authorList>
            <consortium name="US DOE Joint Genome Institute"/>
            <person name="Lucas S."/>
            <person name="Han J."/>
            <person name="Lapidus A."/>
            <person name="Cheng J.-F."/>
            <person name="Goodwin L."/>
            <person name="Pitluck S."/>
            <person name="Peters L."/>
            <person name="Ovchinnikova G."/>
            <person name="Munk A.C."/>
            <person name="Detter J.C."/>
            <person name="Han C."/>
            <person name="Tapia R."/>
            <person name="Land M."/>
            <person name="Hauser L."/>
            <person name="Kyrpides N."/>
            <person name="Ivanova N."/>
            <person name="Pagani I."/>
            <person name="Ritalahtilisa K."/>
            <person name="Loeffler F."/>
            <person name="Woyke T."/>
        </authorList>
    </citation>
    <scope>NUCLEOTIDE SEQUENCE [LARGE SCALE GENOMIC DNA]</scope>
    <source>
        <strain evidence="7">ATCC BAA-1885 / DSM 22778 / Grapes</strain>
    </source>
</reference>
<dbReference type="AlphaFoldDB" id="G8QXA9"/>
<gene>
    <name evidence="6" type="ordered locus">SpiGrapes_0559</name>
</gene>
<dbReference type="EMBL" id="CP003155">
    <property type="protein sequence ID" value="AEV28410.1"/>
    <property type="molecule type" value="Genomic_DNA"/>
</dbReference>
<dbReference type="PANTHER" id="PTHR37306">
    <property type="entry name" value="COLICIN V PRODUCTION PROTEIN"/>
    <property type="match status" value="1"/>
</dbReference>
<evidence type="ECO:0000256" key="4">
    <source>
        <dbReference type="ARBA" id="ARBA00023136"/>
    </source>
</evidence>
<evidence type="ECO:0000256" key="1">
    <source>
        <dbReference type="ARBA" id="ARBA00004141"/>
    </source>
</evidence>
<dbReference type="Pfam" id="PF02674">
    <property type="entry name" value="Colicin_V"/>
    <property type="match status" value="1"/>
</dbReference>
<evidence type="ECO:0000313" key="6">
    <source>
        <dbReference type="EMBL" id="AEV28410.1"/>
    </source>
</evidence>
<dbReference type="OrthoDB" id="370494at2"/>
<dbReference type="KEGG" id="sgp:SpiGrapes_0559"/>
<name>G8QXA9_SPHPG</name>
<sequence length="175" mass="19129">MDWGLTIGSVYFNSIDIIVCTLAIVGGIGGTLNGFADSFSHRAGFLAGFAIGLMFTKILSELLVESFGLPLFVASLFSFVFLFLVGYGTLRFVGNLLESALEGIGLRPVNSLLGFVWGVFEMLVLLSIILYVLELQDTFNVSKYLDASQFVLRFVRPLVPETVDWITTQVSSAHV</sequence>
<dbReference type="Proteomes" id="UP000005632">
    <property type="component" value="Chromosome"/>
</dbReference>
<comment type="subcellular location">
    <subcellularLocation>
        <location evidence="1">Membrane</location>
        <topology evidence="1">Multi-pass membrane protein</topology>
    </subcellularLocation>
</comment>
<dbReference type="STRING" id="158190.SpiGrapes_0559"/>
<protein>
    <submittedName>
        <fullName evidence="6">Putative membrane protein, required for colicin V production</fullName>
    </submittedName>
</protein>
<dbReference type="GO" id="GO:0016020">
    <property type="term" value="C:membrane"/>
    <property type="evidence" value="ECO:0007669"/>
    <property type="project" value="UniProtKB-SubCell"/>
</dbReference>
<evidence type="ECO:0000256" key="2">
    <source>
        <dbReference type="ARBA" id="ARBA00022692"/>
    </source>
</evidence>
<feature type="transmembrane region" description="Helical" evidence="5">
    <location>
        <begin position="69"/>
        <end position="90"/>
    </location>
</feature>
<dbReference type="RefSeq" id="WP_014269259.1">
    <property type="nucleotide sequence ID" value="NC_016633.1"/>
</dbReference>
<dbReference type="GO" id="GO:0009403">
    <property type="term" value="P:toxin biosynthetic process"/>
    <property type="evidence" value="ECO:0007669"/>
    <property type="project" value="InterPro"/>
</dbReference>
<feature type="transmembrane region" description="Helical" evidence="5">
    <location>
        <begin position="111"/>
        <end position="133"/>
    </location>
</feature>